<keyword evidence="2" id="KW-1185">Reference proteome</keyword>
<dbReference type="InParanoid" id="A0A5J5F7W1"/>
<protein>
    <submittedName>
        <fullName evidence="1">Uncharacterized protein</fullName>
    </submittedName>
</protein>
<gene>
    <name evidence="1" type="ORF">FN846DRAFT_220556</name>
</gene>
<name>A0A5J5F7W1_9PEZI</name>
<dbReference type="Proteomes" id="UP000326924">
    <property type="component" value="Unassembled WGS sequence"/>
</dbReference>
<dbReference type="AlphaFoldDB" id="A0A5J5F7W1"/>
<comment type="caution">
    <text evidence="1">The sequence shown here is derived from an EMBL/GenBank/DDBJ whole genome shotgun (WGS) entry which is preliminary data.</text>
</comment>
<evidence type="ECO:0000313" key="1">
    <source>
        <dbReference type="EMBL" id="KAA8912898.1"/>
    </source>
</evidence>
<evidence type="ECO:0000313" key="2">
    <source>
        <dbReference type="Proteomes" id="UP000326924"/>
    </source>
</evidence>
<reference evidence="1 2" key="1">
    <citation type="submission" date="2019-09" db="EMBL/GenBank/DDBJ databases">
        <title>Draft genome of the ectomycorrhizal ascomycete Sphaerosporella brunnea.</title>
        <authorList>
            <consortium name="DOE Joint Genome Institute"/>
            <person name="Benucci G.M."/>
            <person name="Marozzi G."/>
            <person name="Antonielli L."/>
            <person name="Sanchez S."/>
            <person name="Marco P."/>
            <person name="Wang X."/>
            <person name="Falini L.B."/>
            <person name="Barry K."/>
            <person name="Haridas S."/>
            <person name="Lipzen A."/>
            <person name="Labutti K."/>
            <person name="Grigoriev I.V."/>
            <person name="Murat C."/>
            <person name="Martin F."/>
            <person name="Albertini E."/>
            <person name="Donnini D."/>
            <person name="Bonito G."/>
        </authorList>
    </citation>
    <scope>NUCLEOTIDE SEQUENCE [LARGE SCALE GENOMIC DNA]</scope>
    <source>
        <strain evidence="1 2">Sb_GMNB300</strain>
    </source>
</reference>
<sequence length="202" mass="22695">MPLETRSNPIRKFGSKYFLESECHAVKLLASKGTPSLPTFLKPTVYRDNDSPYHHTTTFHPPILQHPFQRLSPCSLPTFFTIFFLFSSYCIRQFAAMALFSTVASHNLKGEIMKSYSTLVGFENDATTESESPFRPSAHELVPIFLVSAARWTCQCSPYFIVKSHLPASLHERSVGAYLHPLAPVLAHASYLHNSSLRISTS</sequence>
<proteinExistence type="predicted"/>
<dbReference type="EMBL" id="VXIS01000019">
    <property type="protein sequence ID" value="KAA8912898.1"/>
    <property type="molecule type" value="Genomic_DNA"/>
</dbReference>
<accession>A0A5J5F7W1</accession>
<organism evidence="1 2">
    <name type="scientific">Sphaerosporella brunnea</name>
    <dbReference type="NCBI Taxonomy" id="1250544"/>
    <lineage>
        <taxon>Eukaryota</taxon>
        <taxon>Fungi</taxon>
        <taxon>Dikarya</taxon>
        <taxon>Ascomycota</taxon>
        <taxon>Pezizomycotina</taxon>
        <taxon>Pezizomycetes</taxon>
        <taxon>Pezizales</taxon>
        <taxon>Pyronemataceae</taxon>
        <taxon>Sphaerosporella</taxon>
    </lineage>
</organism>